<proteinExistence type="predicted"/>
<dbReference type="EMBL" id="LGRX02033231">
    <property type="protein sequence ID" value="KAK3242137.1"/>
    <property type="molecule type" value="Genomic_DNA"/>
</dbReference>
<organism evidence="1 2">
    <name type="scientific">Cymbomonas tetramitiformis</name>
    <dbReference type="NCBI Taxonomy" id="36881"/>
    <lineage>
        <taxon>Eukaryota</taxon>
        <taxon>Viridiplantae</taxon>
        <taxon>Chlorophyta</taxon>
        <taxon>Pyramimonadophyceae</taxon>
        <taxon>Pyramimonadales</taxon>
        <taxon>Pyramimonadaceae</taxon>
        <taxon>Cymbomonas</taxon>
    </lineage>
</organism>
<sequence length="347" mass="38202">MFAYMSVVFEAIASVWDGLLTGQNNNQQNDASGLAHQLLETPNTIGCLHGESTTYASTSTQELTFSDSRYYCAKAYVVDQLELSVLGIADMLRSIDLDTEADVLKHATRIGTGKVRFAYRAVTVLLFGPYQSPPASPGYPAPPSPPPQPPPPPNCLVPAIKAIDHEADTVKYGVGLEAWNIYGCGWAENNPTANILTHNRIRGSDSNFTFQYKNKQWSFTEVPTNLTVECFFVSGYGAYGEESWGHSLCPVPAHRQNDSDAHMCTLSGYPSPEDIRNVDTNDLRTIPNVFTFNYETQETCSCDDQHSAPVTEDVLYTCPTSKWYSPAVVRGEDQKHAIVLSHLTDAD</sequence>
<name>A0AAE0EW09_9CHLO</name>
<evidence type="ECO:0000313" key="1">
    <source>
        <dbReference type="EMBL" id="KAK3242137.1"/>
    </source>
</evidence>
<reference evidence="1 2" key="1">
    <citation type="journal article" date="2015" name="Genome Biol. Evol.">
        <title>Comparative Genomics of a Bacterivorous Green Alga Reveals Evolutionary Causalities and Consequences of Phago-Mixotrophic Mode of Nutrition.</title>
        <authorList>
            <person name="Burns J.A."/>
            <person name="Paasch A."/>
            <person name="Narechania A."/>
            <person name="Kim E."/>
        </authorList>
    </citation>
    <scope>NUCLEOTIDE SEQUENCE [LARGE SCALE GENOMIC DNA]</scope>
    <source>
        <strain evidence="1 2">PLY_AMNH</strain>
    </source>
</reference>
<protein>
    <submittedName>
        <fullName evidence="1">Uncharacterized protein</fullName>
    </submittedName>
</protein>
<evidence type="ECO:0000313" key="2">
    <source>
        <dbReference type="Proteomes" id="UP001190700"/>
    </source>
</evidence>
<gene>
    <name evidence="1" type="ORF">CYMTET_48155</name>
</gene>
<dbReference type="AlphaFoldDB" id="A0AAE0EW09"/>
<keyword evidence="2" id="KW-1185">Reference proteome</keyword>
<comment type="caution">
    <text evidence="1">The sequence shown here is derived from an EMBL/GenBank/DDBJ whole genome shotgun (WGS) entry which is preliminary data.</text>
</comment>
<dbReference type="Proteomes" id="UP001190700">
    <property type="component" value="Unassembled WGS sequence"/>
</dbReference>
<accession>A0AAE0EW09</accession>